<dbReference type="InterPro" id="IPR038770">
    <property type="entry name" value="Na+/solute_symporter_sf"/>
</dbReference>
<sequence>MTTPLLLILVAAMAFLATHVAYEWLAKRLLIVSGAEYLVLGVLLGPQVTGLFSPGALEAFQPIVILGIGWMGITTGMPLRLQQLVRIPAVTYRLALVESVLTFSLVAAGATSALSYGFQTTTTLVLAPAMILGALAVASTPAGLDVAFGRGRRGAPVLRQIEVAHGMDGLVSVLVFGVLTAFLHTEQPVVMRALTTTEWVVVTLGIGVVGGALFHLFLGDERSTDRLWVALGGAVILTSGAAAYLNLSPSLATLIMGMVLVNSLRQPAPVLEVLRAGQRPLYYVLLLLAGASWRPDANIVWWLIIAHYVILRTLAKLWGTGIATWFNRAQQSVGLDWGRALIGQGRLTIALALDYSRRDLPFGEVIFTCAAVSVLFTEFFAARFVRSAAEPLLAPLQQLSVTTDAVVDSVTETVAHALPGLRRTTTPPVAVPDEGQS</sequence>
<keyword evidence="1" id="KW-0472">Membrane</keyword>
<keyword evidence="1" id="KW-1133">Transmembrane helix</keyword>
<protein>
    <recommendedName>
        <fullName evidence="4">Cation/H+ exchanger domain-containing protein</fullName>
    </recommendedName>
</protein>
<keyword evidence="3" id="KW-1185">Reference proteome</keyword>
<dbReference type="Gene3D" id="1.20.1530.20">
    <property type="match status" value="1"/>
</dbReference>
<reference evidence="2 3" key="1">
    <citation type="journal article" date="2014" name="Proc. Natl. Acad. Sci. U.S.A.">
        <title>Functional type 2 photosynthetic reaction centers found in the rare bacterial phylum Gemmatimonadetes.</title>
        <authorList>
            <person name="Zeng Y."/>
            <person name="Feng F."/>
            <person name="Medova H."/>
            <person name="Dean J."/>
            <person name="Koblizek M."/>
        </authorList>
    </citation>
    <scope>NUCLEOTIDE SEQUENCE [LARGE SCALE GENOMIC DNA]</scope>
    <source>
        <strain evidence="2 3">AP64</strain>
    </source>
</reference>
<dbReference type="PANTHER" id="PTHR43021:SF2">
    <property type="entry name" value="CATION_H+ EXCHANGER DOMAIN-CONTAINING PROTEIN"/>
    <property type="match status" value="1"/>
</dbReference>
<dbReference type="Proteomes" id="UP000076404">
    <property type="component" value="Chromosome"/>
</dbReference>
<dbReference type="PANTHER" id="PTHR43021">
    <property type="entry name" value="NA(+)/H(+) ANTIPORTER-RELATED"/>
    <property type="match status" value="1"/>
</dbReference>
<feature type="transmembrane region" description="Helical" evidence="1">
    <location>
        <begin position="124"/>
        <end position="148"/>
    </location>
</feature>
<proteinExistence type="predicted"/>
<reference evidence="2 3" key="2">
    <citation type="journal article" date="2016" name="Environ. Microbiol. Rep.">
        <title>Metagenomic evidence for the presence of phototrophic Gemmatimonadetes bacteria in diverse environments.</title>
        <authorList>
            <person name="Zeng Y."/>
            <person name="Baumbach J."/>
            <person name="Barbosa E.G."/>
            <person name="Azevedo V."/>
            <person name="Zhang C."/>
            <person name="Koblizek M."/>
        </authorList>
    </citation>
    <scope>NUCLEOTIDE SEQUENCE [LARGE SCALE GENOMIC DNA]</scope>
    <source>
        <strain evidence="2 3">AP64</strain>
    </source>
</reference>
<dbReference type="KEGG" id="gph:GEMMAAP_02120"/>
<feature type="transmembrane region" description="Helical" evidence="1">
    <location>
        <begin position="227"/>
        <end position="245"/>
    </location>
</feature>
<evidence type="ECO:0008006" key="4">
    <source>
        <dbReference type="Google" id="ProtNLM"/>
    </source>
</evidence>
<feature type="transmembrane region" description="Helical" evidence="1">
    <location>
        <begin position="63"/>
        <end position="82"/>
    </location>
</feature>
<dbReference type="eggNOG" id="COG0025">
    <property type="taxonomic scope" value="Bacteria"/>
</dbReference>
<evidence type="ECO:0000313" key="2">
    <source>
        <dbReference type="EMBL" id="AMW03954.1"/>
    </source>
</evidence>
<dbReference type="RefSeq" id="WP_026849238.1">
    <property type="nucleotide sequence ID" value="NZ_CP011454.1"/>
</dbReference>
<feature type="transmembrane region" description="Helical" evidence="1">
    <location>
        <begin position="37"/>
        <end position="57"/>
    </location>
</feature>
<dbReference type="STRING" id="1379270.GEMMAAP_02120"/>
<feature type="transmembrane region" description="Helical" evidence="1">
    <location>
        <begin position="199"/>
        <end position="218"/>
    </location>
</feature>
<evidence type="ECO:0000313" key="3">
    <source>
        <dbReference type="Proteomes" id="UP000076404"/>
    </source>
</evidence>
<dbReference type="OrthoDB" id="9778229at2"/>
<feature type="transmembrane region" description="Helical" evidence="1">
    <location>
        <begin position="94"/>
        <end position="118"/>
    </location>
</feature>
<organism evidence="2 3">
    <name type="scientific">Gemmatimonas phototrophica</name>
    <dbReference type="NCBI Taxonomy" id="1379270"/>
    <lineage>
        <taxon>Bacteria</taxon>
        <taxon>Pseudomonadati</taxon>
        <taxon>Gemmatimonadota</taxon>
        <taxon>Gemmatimonadia</taxon>
        <taxon>Gemmatimonadales</taxon>
        <taxon>Gemmatimonadaceae</taxon>
        <taxon>Gemmatimonas</taxon>
    </lineage>
</organism>
<evidence type="ECO:0000256" key="1">
    <source>
        <dbReference type="SAM" id="Phobius"/>
    </source>
</evidence>
<gene>
    <name evidence="2" type="ORF">GEMMAAP_02120</name>
</gene>
<feature type="transmembrane region" description="Helical" evidence="1">
    <location>
        <begin position="169"/>
        <end position="187"/>
    </location>
</feature>
<accession>A0A143BHS2</accession>
<feature type="transmembrane region" description="Helical" evidence="1">
    <location>
        <begin position="6"/>
        <end position="25"/>
    </location>
</feature>
<keyword evidence="1" id="KW-0812">Transmembrane</keyword>
<dbReference type="AlphaFoldDB" id="A0A143BHS2"/>
<dbReference type="EMBL" id="CP011454">
    <property type="protein sequence ID" value="AMW03954.1"/>
    <property type="molecule type" value="Genomic_DNA"/>
</dbReference>
<name>A0A143BHS2_9BACT</name>